<dbReference type="GO" id="GO:0016020">
    <property type="term" value="C:membrane"/>
    <property type="evidence" value="ECO:0007669"/>
    <property type="project" value="InterPro"/>
</dbReference>
<dbReference type="Proteomes" id="UP000197019">
    <property type="component" value="Chromosome"/>
</dbReference>
<organism evidence="8 10">
    <name type="scientific">Methylovulum psychrotolerans</name>
    <dbReference type="NCBI Taxonomy" id="1704499"/>
    <lineage>
        <taxon>Bacteria</taxon>
        <taxon>Pseudomonadati</taxon>
        <taxon>Pseudomonadota</taxon>
        <taxon>Gammaproteobacteria</taxon>
        <taxon>Methylococcales</taxon>
        <taxon>Methylococcaceae</taxon>
        <taxon>Methylovulum</taxon>
    </lineage>
</organism>
<dbReference type="RefSeq" id="WP_088617892.1">
    <property type="nucleotide sequence ID" value="NZ_CP022129.1"/>
</dbReference>
<dbReference type="EMBL" id="CP022129">
    <property type="protein sequence ID" value="ASF45009.1"/>
    <property type="molecule type" value="Genomic_DNA"/>
</dbReference>
<keyword evidence="6" id="KW-0472">Membrane</keyword>
<keyword evidence="10" id="KW-1185">Reference proteome</keyword>
<evidence type="ECO:0000256" key="1">
    <source>
        <dbReference type="ARBA" id="ARBA00004323"/>
    </source>
</evidence>
<evidence type="ECO:0000256" key="5">
    <source>
        <dbReference type="ARBA" id="ARBA00023034"/>
    </source>
</evidence>
<dbReference type="Proteomes" id="UP000237423">
    <property type="component" value="Unassembled WGS sequence"/>
</dbReference>
<evidence type="ECO:0000256" key="4">
    <source>
        <dbReference type="ARBA" id="ARBA00022989"/>
    </source>
</evidence>
<dbReference type="GO" id="GO:0008146">
    <property type="term" value="F:sulfotransferase activity"/>
    <property type="evidence" value="ECO:0007669"/>
    <property type="project" value="InterPro"/>
</dbReference>
<evidence type="ECO:0000313" key="11">
    <source>
        <dbReference type="Proteomes" id="UP000237423"/>
    </source>
</evidence>
<comment type="subcellular location">
    <subcellularLocation>
        <location evidence="1">Golgi apparatus membrane</location>
        <topology evidence="1">Single-pass type II membrane protein</topology>
    </subcellularLocation>
</comment>
<name>A0A1Z4BUY3_9GAMM</name>
<keyword evidence="5" id="KW-0333">Golgi apparatus</keyword>
<reference evidence="9 11" key="2">
    <citation type="submission" date="2017-11" db="EMBL/GenBank/DDBJ databases">
        <title>Draft Genome Sequence of Methylobacter psychrotolerans Sph1T, an Obligate Methanotroph from Low-Temperature Environments.</title>
        <authorList>
            <person name="Oshkin I.Y."/>
            <person name="Miroshnikov K."/>
            <person name="Belova S.E."/>
            <person name="Korzhenkov A."/>
            <person name="Toshchakov S.V."/>
            <person name="Dedysh S.N."/>
        </authorList>
    </citation>
    <scope>NUCLEOTIDE SEQUENCE [LARGE SCALE GENOMIC DNA]</scope>
    <source>
        <strain evidence="9 11">Sph1</strain>
    </source>
</reference>
<reference evidence="8 10" key="1">
    <citation type="submission" date="2017-06" db="EMBL/GenBank/DDBJ databases">
        <title>Genome Sequencing of the methanotroph Methylovulum psychrotolerants str. HV10-M2 isolated from a high-altitude environment.</title>
        <authorList>
            <person name="Mateos-Rivera A."/>
        </authorList>
    </citation>
    <scope>NUCLEOTIDE SEQUENCE [LARGE SCALE GENOMIC DNA]</scope>
    <source>
        <strain evidence="8 10">HV10_M2</strain>
    </source>
</reference>
<dbReference type="AlphaFoldDB" id="A0A1Z4BUY3"/>
<evidence type="ECO:0000256" key="7">
    <source>
        <dbReference type="ARBA" id="ARBA00023180"/>
    </source>
</evidence>
<proteinExistence type="predicted"/>
<dbReference type="Pfam" id="PF03567">
    <property type="entry name" value="Sulfotransfer_2"/>
    <property type="match status" value="1"/>
</dbReference>
<keyword evidence="4" id="KW-1133">Transmembrane helix</keyword>
<keyword evidence="7" id="KW-0325">Glycoprotein</keyword>
<dbReference type="GO" id="GO:0016051">
    <property type="term" value="P:carbohydrate biosynthetic process"/>
    <property type="evidence" value="ECO:0007669"/>
    <property type="project" value="InterPro"/>
</dbReference>
<evidence type="ECO:0000256" key="6">
    <source>
        <dbReference type="ARBA" id="ARBA00023136"/>
    </source>
</evidence>
<dbReference type="OrthoDB" id="288532at2"/>
<dbReference type="PANTHER" id="PTHR12137:SF54">
    <property type="entry name" value="CARBOHYDRATE SULFOTRANSFERASE"/>
    <property type="match status" value="1"/>
</dbReference>
<protein>
    <recommendedName>
        <fullName evidence="12">Sulfotransferase family protein</fullName>
    </recommendedName>
</protein>
<dbReference type="PANTHER" id="PTHR12137">
    <property type="entry name" value="CARBOHYDRATE SULFOTRANSFERASE"/>
    <property type="match status" value="1"/>
</dbReference>
<gene>
    <name evidence="9" type="ORF">AADEFJLK_03096</name>
    <name evidence="8" type="ORF">CEK71_02425</name>
</gene>
<dbReference type="InterPro" id="IPR005331">
    <property type="entry name" value="Sulfotransferase"/>
</dbReference>
<sequence length="266" mass="30366">MKKRQLNYSADSYAYLPNNSAHRFAQAFALRIYRSNSIYSFIPKNACSTMRVSLAMANGCISSTADFNWIHCNNDTFRADLASLIQADYTFVILRCPFARIASAYLDKIVDTTGVAWELYDAVQRQIDIQDMSFRLFVNTITKPAILRANIHWQPQVDFLVYKDYDDYFNLETFAAAQSIISEKAQIDIIDARGLTRHGIERFELISNDTYADYLPDAIRTLKKAGQAPKPSTLYDDELIAKISKAFKKDIALYKSLFGTKNLMFS</sequence>
<evidence type="ECO:0008006" key="12">
    <source>
        <dbReference type="Google" id="ProtNLM"/>
    </source>
</evidence>
<evidence type="ECO:0000313" key="9">
    <source>
        <dbReference type="EMBL" id="POZ51138.1"/>
    </source>
</evidence>
<evidence type="ECO:0000256" key="3">
    <source>
        <dbReference type="ARBA" id="ARBA00022692"/>
    </source>
</evidence>
<evidence type="ECO:0000313" key="8">
    <source>
        <dbReference type="EMBL" id="ASF45009.1"/>
    </source>
</evidence>
<accession>A0A1Z4BUY3</accession>
<keyword evidence="3" id="KW-0812">Transmembrane</keyword>
<dbReference type="KEGG" id="mpsy:CEK71_02425"/>
<dbReference type="EMBL" id="PGFZ01000007">
    <property type="protein sequence ID" value="POZ51138.1"/>
    <property type="molecule type" value="Genomic_DNA"/>
</dbReference>
<evidence type="ECO:0000313" key="10">
    <source>
        <dbReference type="Proteomes" id="UP000197019"/>
    </source>
</evidence>
<dbReference type="InterPro" id="IPR018011">
    <property type="entry name" value="Carb_sulfotrans_8-10"/>
</dbReference>
<keyword evidence="2" id="KW-0808">Transferase</keyword>
<evidence type="ECO:0000256" key="2">
    <source>
        <dbReference type="ARBA" id="ARBA00022679"/>
    </source>
</evidence>